<feature type="domain" description="HAMP" evidence="13">
    <location>
        <begin position="193"/>
        <end position="245"/>
    </location>
</feature>
<accession>A0A847R3K2</accession>
<dbReference type="GO" id="GO:0000155">
    <property type="term" value="F:phosphorelay sensor kinase activity"/>
    <property type="evidence" value="ECO:0007669"/>
    <property type="project" value="InterPro"/>
</dbReference>
<keyword evidence="5" id="KW-0808">Transferase</keyword>
<gene>
    <name evidence="14" type="ORF">HGG82_12975</name>
</gene>
<dbReference type="InterPro" id="IPR003594">
    <property type="entry name" value="HATPase_dom"/>
</dbReference>
<dbReference type="InterPro" id="IPR005467">
    <property type="entry name" value="His_kinase_dom"/>
</dbReference>
<dbReference type="Gene3D" id="6.10.340.10">
    <property type="match status" value="1"/>
</dbReference>
<dbReference type="PROSITE" id="PS50109">
    <property type="entry name" value="HIS_KIN"/>
    <property type="match status" value="1"/>
</dbReference>
<name>A0A847R3K2_9GAMM</name>
<evidence type="ECO:0000256" key="1">
    <source>
        <dbReference type="ARBA" id="ARBA00000085"/>
    </source>
</evidence>
<dbReference type="GO" id="GO:0016020">
    <property type="term" value="C:membrane"/>
    <property type="evidence" value="ECO:0007669"/>
    <property type="project" value="UniProtKB-SubCell"/>
</dbReference>
<dbReference type="AlphaFoldDB" id="A0A847R3K2"/>
<keyword evidence="6 11" id="KW-0812">Transmembrane</keyword>
<dbReference type="Proteomes" id="UP000586067">
    <property type="component" value="Unassembled WGS sequence"/>
</dbReference>
<dbReference type="EC" id="2.7.13.3" evidence="3"/>
<dbReference type="Pfam" id="PF02518">
    <property type="entry name" value="HATPase_c"/>
    <property type="match status" value="1"/>
</dbReference>
<dbReference type="CDD" id="cd00075">
    <property type="entry name" value="HATPase"/>
    <property type="match status" value="1"/>
</dbReference>
<dbReference type="InterPro" id="IPR036097">
    <property type="entry name" value="HisK_dim/P_sf"/>
</dbReference>
<proteinExistence type="predicted"/>
<evidence type="ECO:0000256" key="6">
    <source>
        <dbReference type="ARBA" id="ARBA00022692"/>
    </source>
</evidence>
<evidence type="ECO:0000256" key="9">
    <source>
        <dbReference type="ARBA" id="ARBA00023012"/>
    </source>
</evidence>
<dbReference type="SUPFAM" id="SSF47384">
    <property type="entry name" value="Homodimeric domain of signal transducing histidine kinase"/>
    <property type="match status" value="1"/>
</dbReference>
<dbReference type="SMART" id="SM00304">
    <property type="entry name" value="HAMP"/>
    <property type="match status" value="1"/>
</dbReference>
<evidence type="ECO:0000259" key="12">
    <source>
        <dbReference type="PROSITE" id="PS50109"/>
    </source>
</evidence>
<evidence type="ECO:0000313" key="14">
    <source>
        <dbReference type="EMBL" id="NLQ18521.1"/>
    </source>
</evidence>
<dbReference type="Gene3D" id="3.30.565.10">
    <property type="entry name" value="Histidine kinase-like ATPase, C-terminal domain"/>
    <property type="match status" value="1"/>
</dbReference>
<comment type="caution">
    <text evidence="14">The sequence shown here is derived from an EMBL/GenBank/DDBJ whole genome shotgun (WGS) entry which is preliminary data.</text>
</comment>
<dbReference type="PANTHER" id="PTHR45436:SF5">
    <property type="entry name" value="SENSOR HISTIDINE KINASE TRCS"/>
    <property type="match status" value="1"/>
</dbReference>
<evidence type="ECO:0000256" key="8">
    <source>
        <dbReference type="ARBA" id="ARBA00022989"/>
    </source>
</evidence>
<dbReference type="CDD" id="cd06225">
    <property type="entry name" value="HAMP"/>
    <property type="match status" value="1"/>
</dbReference>
<evidence type="ECO:0000256" key="10">
    <source>
        <dbReference type="ARBA" id="ARBA00023136"/>
    </source>
</evidence>
<dbReference type="SUPFAM" id="SSF55874">
    <property type="entry name" value="ATPase domain of HSP90 chaperone/DNA topoisomerase II/histidine kinase"/>
    <property type="match status" value="1"/>
</dbReference>
<evidence type="ECO:0000256" key="2">
    <source>
        <dbReference type="ARBA" id="ARBA00004370"/>
    </source>
</evidence>
<comment type="subcellular location">
    <subcellularLocation>
        <location evidence="2">Membrane</location>
    </subcellularLocation>
</comment>
<organism evidence="14 15">
    <name type="scientific">Marinomonas profundi</name>
    <dbReference type="NCBI Taxonomy" id="2726122"/>
    <lineage>
        <taxon>Bacteria</taxon>
        <taxon>Pseudomonadati</taxon>
        <taxon>Pseudomonadota</taxon>
        <taxon>Gammaproteobacteria</taxon>
        <taxon>Oceanospirillales</taxon>
        <taxon>Oceanospirillaceae</taxon>
        <taxon>Marinomonas</taxon>
    </lineage>
</organism>
<dbReference type="PRINTS" id="PR00344">
    <property type="entry name" value="BCTRLSENSOR"/>
</dbReference>
<dbReference type="InterPro" id="IPR004358">
    <property type="entry name" value="Sig_transdc_His_kin-like_C"/>
</dbReference>
<keyword evidence="9" id="KW-0902">Two-component regulatory system</keyword>
<dbReference type="PANTHER" id="PTHR45436">
    <property type="entry name" value="SENSOR HISTIDINE KINASE YKOH"/>
    <property type="match status" value="1"/>
</dbReference>
<keyword evidence="15" id="KW-1185">Reference proteome</keyword>
<comment type="catalytic activity">
    <reaction evidence="1">
        <text>ATP + protein L-histidine = ADP + protein N-phospho-L-histidine.</text>
        <dbReference type="EC" id="2.7.13.3"/>
    </reaction>
</comment>
<reference evidence="14 15" key="1">
    <citation type="submission" date="2020-04" db="EMBL/GenBank/DDBJ databases">
        <title>Marinomonas sp. M1K-6 isolated from the deep seawater of the Mariana Trench.</title>
        <authorList>
            <person name="Li Y."/>
        </authorList>
    </citation>
    <scope>NUCLEOTIDE SEQUENCE [LARGE SCALE GENOMIC DNA]</scope>
    <source>
        <strain evidence="14 15">M1K-6</strain>
    </source>
</reference>
<dbReference type="SMART" id="SM00388">
    <property type="entry name" value="HisKA"/>
    <property type="match status" value="1"/>
</dbReference>
<keyword evidence="4" id="KW-0597">Phosphoprotein</keyword>
<evidence type="ECO:0000259" key="13">
    <source>
        <dbReference type="PROSITE" id="PS50885"/>
    </source>
</evidence>
<keyword evidence="8 11" id="KW-1133">Transmembrane helix</keyword>
<dbReference type="InterPro" id="IPR050428">
    <property type="entry name" value="TCS_sensor_his_kinase"/>
</dbReference>
<evidence type="ECO:0000256" key="4">
    <source>
        <dbReference type="ARBA" id="ARBA00022553"/>
    </source>
</evidence>
<evidence type="ECO:0000256" key="5">
    <source>
        <dbReference type="ARBA" id="ARBA00022679"/>
    </source>
</evidence>
<dbReference type="SMART" id="SM00387">
    <property type="entry name" value="HATPase_c"/>
    <property type="match status" value="1"/>
</dbReference>
<sequence length="485" mass="53628">MKMPVTFSSLRFVLVLQVALPVLLLLGIILAVGLTLVGQFVEDRLQRDLKLVARTIHLPVSQALERQDLEQLQNSMTSVFAITEVYGAYLFDDKGQQLSSFGVVNPTRRQAAEALEMMGEGEFAKYERIRGRQVYSFFMPLFDEAGQPSGLLQVTRRRRDIEDELSQLQRWTWGGFILMSVLIMGILMLTHQRAIGEPLNRLLSSIRRVSGGERKHRTNPQGPLEVKQLATGLNGMLDAIESAEVSENAQRQAREEMAERLRRAETMAALGQLSAGVAHELGAPLTVVDGRASRLLRRSERQQDHQELNDIRHQVTRMTAIIEQLLNFGRSSRAKKRPLDVGALVARSMALIEGHSDRIRLVSGPQASIHGDPLSLEQALVNLLRNACQACPEGAVEIRWQRESGHVLIYVDDAGPGVEDAMRGQLFEPFVTSKKPGEGSGLGLAIVHRVMQEHGGDVQCADSPLGGAQFCLRFTLGVDADGVKP</sequence>
<dbReference type="InterPro" id="IPR003660">
    <property type="entry name" value="HAMP_dom"/>
</dbReference>
<feature type="domain" description="Histidine kinase" evidence="12">
    <location>
        <begin position="276"/>
        <end position="478"/>
    </location>
</feature>
<dbReference type="EMBL" id="JABAEK010000015">
    <property type="protein sequence ID" value="NLQ18521.1"/>
    <property type="molecule type" value="Genomic_DNA"/>
</dbReference>
<protein>
    <recommendedName>
        <fullName evidence="3">histidine kinase</fullName>
        <ecNumber evidence="3">2.7.13.3</ecNumber>
    </recommendedName>
</protein>
<dbReference type="InterPro" id="IPR036890">
    <property type="entry name" value="HATPase_C_sf"/>
</dbReference>
<evidence type="ECO:0000313" key="15">
    <source>
        <dbReference type="Proteomes" id="UP000586067"/>
    </source>
</evidence>
<evidence type="ECO:0000256" key="11">
    <source>
        <dbReference type="SAM" id="Phobius"/>
    </source>
</evidence>
<evidence type="ECO:0000256" key="3">
    <source>
        <dbReference type="ARBA" id="ARBA00012438"/>
    </source>
</evidence>
<evidence type="ECO:0000256" key="7">
    <source>
        <dbReference type="ARBA" id="ARBA00022777"/>
    </source>
</evidence>
<keyword evidence="10 11" id="KW-0472">Membrane</keyword>
<dbReference type="Pfam" id="PF00672">
    <property type="entry name" value="HAMP"/>
    <property type="match status" value="1"/>
</dbReference>
<feature type="transmembrane region" description="Helical" evidence="11">
    <location>
        <begin position="171"/>
        <end position="190"/>
    </location>
</feature>
<dbReference type="Pfam" id="PF00512">
    <property type="entry name" value="HisKA"/>
    <property type="match status" value="1"/>
</dbReference>
<dbReference type="InterPro" id="IPR003661">
    <property type="entry name" value="HisK_dim/P_dom"/>
</dbReference>
<dbReference type="Gene3D" id="1.10.287.130">
    <property type="match status" value="1"/>
</dbReference>
<dbReference type="PROSITE" id="PS50885">
    <property type="entry name" value="HAMP"/>
    <property type="match status" value="1"/>
</dbReference>
<keyword evidence="7" id="KW-0418">Kinase</keyword>
<dbReference type="CDD" id="cd00082">
    <property type="entry name" value="HisKA"/>
    <property type="match status" value="1"/>
</dbReference>
<feature type="transmembrane region" description="Helical" evidence="11">
    <location>
        <begin position="12"/>
        <end position="37"/>
    </location>
</feature>
<dbReference type="RefSeq" id="WP_168826354.1">
    <property type="nucleotide sequence ID" value="NZ_CP073013.1"/>
</dbReference>